<feature type="domain" description="Helicase ATP-binding" evidence="5">
    <location>
        <begin position="1"/>
        <end position="131"/>
    </location>
</feature>
<keyword evidence="2" id="KW-0378">Hydrolase</keyword>
<dbReference type="InterPro" id="IPR001650">
    <property type="entry name" value="Helicase_C-like"/>
</dbReference>
<reference evidence="7" key="1">
    <citation type="journal article" date="2018" name="Nat. Commun.">
        <title>Structural conservation in a membrane-enveloped filamentous virus infecting a hyperthermophilic acidophile.</title>
        <authorList>
            <person name="Liu Y."/>
            <person name="Osinski T."/>
            <person name="Wang F."/>
            <person name="Krupovic M."/>
            <person name="Schouten S."/>
            <person name="Kasson P."/>
            <person name="Prangishvili D."/>
            <person name="Egelman E.H."/>
        </authorList>
    </citation>
    <scope>NUCLEOTIDE SEQUENCE [LARGE SCALE GENOMIC DNA]</scope>
    <source>
        <strain evidence="7">S48</strain>
    </source>
</reference>
<dbReference type="InterPro" id="IPR006935">
    <property type="entry name" value="Helicase/UvrB_N"/>
</dbReference>
<keyword evidence="4" id="KW-0067">ATP-binding</keyword>
<gene>
    <name evidence="7" type="ORF">SFV1gp52</name>
</gene>
<dbReference type="InterPro" id="IPR027417">
    <property type="entry name" value="P-loop_NTPase"/>
</dbReference>
<dbReference type="PROSITE" id="PS51194">
    <property type="entry name" value="HELICASE_CTER"/>
    <property type="match status" value="1"/>
</dbReference>
<dbReference type="Proteomes" id="UP000263690">
    <property type="component" value="Segment"/>
</dbReference>
<organism evidence="7">
    <name type="scientific">Sulfolobus filamentous virus 1</name>
    <name type="common">SFV1</name>
    <name type="synonym">Sulfolobus virus SFV-1</name>
    <dbReference type="NCBI Taxonomy" id="2304198"/>
    <lineage>
        <taxon>Viruses</taxon>
        <taxon>Adnaviria</taxon>
        <taxon>Zilligvirae</taxon>
        <taxon>Taleaviricota</taxon>
        <taxon>Tokiviricetes</taxon>
        <taxon>Ligamenvirales</taxon>
        <taxon>Lipothrixviridae</taxon>
        <taxon>Alphalipothrixvirus</taxon>
        <taxon>Alphalipothrixvirus beppuense</taxon>
    </lineage>
</organism>
<dbReference type="GO" id="GO:0016787">
    <property type="term" value="F:hydrolase activity"/>
    <property type="evidence" value="ECO:0007669"/>
    <property type="project" value="UniProtKB-KW"/>
</dbReference>
<dbReference type="Pfam" id="PF00271">
    <property type="entry name" value="Helicase_C"/>
    <property type="match status" value="1"/>
</dbReference>
<dbReference type="Gene3D" id="3.40.50.300">
    <property type="entry name" value="P-loop containing nucleotide triphosphate hydrolases"/>
    <property type="match status" value="2"/>
</dbReference>
<evidence type="ECO:0000313" key="7">
    <source>
        <dbReference type="EMBL" id="AXQ00134.1"/>
    </source>
</evidence>
<dbReference type="EMBL" id="MH447526">
    <property type="protein sequence ID" value="AXQ00134.1"/>
    <property type="molecule type" value="Genomic_DNA"/>
</dbReference>
<dbReference type="GO" id="GO:0004386">
    <property type="term" value="F:helicase activity"/>
    <property type="evidence" value="ECO:0007669"/>
    <property type="project" value="UniProtKB-KW"/>
</dbReference>
<sequence length="504" mass="58215">MDILVKGKTGSGKTRLMISKAGDFVSRYHRVFHLVPLRSLAIQLYQRYSQLYGDIVGNNFDKTYKIYVFTYNQFNQFLSLHDNPSSATHNDVIIFDEYSLIANKLFSHVIYSSIANTTGYRRYFISATPVDISVKFDDVIDLGENGSQYEIIKVDDWRKYVDPGKYGFIYVHSTELTRTMCLKLADFFMDGVDVDTDDPVLGQLLRKGVAYYNSQMSASDREKVSRLLELGEIKVICTTTALNYGVDYHFDYGIFTSNRYLDKTSFIQFAGRVGRRGKGVIYVTFDVRNLSDPAKFTPTEYDIDFAKMIGGDTEYICKKYGICDHKLLKSIAYHLVHPVDAKRIMDFDYYRIDSDDYRLCVLSYLMRPSSLDVAEECNAFGVMSDRELYGLFKRAINLDKIGYGEYKLLQEASYKAHIMALFKDDRYDDISLALRYGIPLENVREIARLIDIPYIGRMRAYKLFRSGVTRYNLCSKRDIIRDVLGEKLADKIFHFVCTSNSRDM</sequence>
<dbReference type="PROSITE" id="PS51192">
    <property type="entry name" value="HELICASE_ATP_BIND_1"/>
    <property type="match status" value="1"/>
</dbReference>
<dbReference type="InterPro" id="IPR014001">
    <property type="entry name" value="Helicase_ATP-bd"/>
</dbReference>
<evidence type="ECO:0000256" key="3">
    <source>
        <dbReference type="ARBA" id="ARBA00022806"/>
    </source>
</evidence>
<dbReference type="PANTHER" id="PTHR47961">
    <property type="entry name" value="DNA POLYMERASE THETA, PUTATIVE (AFU_ORTHOLOGUE AFUA_1G05260)-RELATED"/>
    <property type="match status" value="1"/>
</dbReference>
<dbReference type="SUPFAM" id="SSF52540">
    <property type="entry name" value="P-loop containing nucleoside triphosphate hydrolases"/>
    <property type="match status" value="1"/>
</dbReference>
<dbReference type="InterPro" id="IPR050474">
    <property type="entry name" value="Hel308_SKI2-like"/>
</dbReference>
<dbReference type="SMART" id="SM00490">
    <property type="entry name" value="HELICc"/>
    <property type="match status" value="1"/>
</dbReference>
<evidence type="ECO:0000256" key="1">
    <source>
        <dbReference type="ARBA" id="ARBA00022741"/>
    </source>
</evidence>
<organismHost>
    <name type="scientific">Saccharolobus shibatae</name>
    <dbReference type="NCBI Taxonomy" id="2286"/>
</organismHost>
<dbReference type="SUPFAM" id="SSF158702">
    <property type="entry name" value="Sec63 N-terminal domain-like"/>
    <property type="match status" value="1"/>
</dbReference>
<feature type="domain" description="Helicase C-terminal" evidence="6">
    <location>
        <begin position="153"/>
        <end position="331"/>
    </location>
</feature>
<proteinExistence type="predicted"/>
<keyword evidence="8" id="KW-1185">Reference proteome</keyword>
<dbReference type="Gene3D" id="1.10.150.20">
    <property type="entry name" value="5' to 3' exonuclease, C-terminal subdomain"/>
    <property type="match status" value="1"/>
</dbReference>
<evidence type="ECO:0000259" key="5">
    <source>
        <dbReference type="PROSITE" id="PS51192"/>
    </source>
</evidence>
<dbReference type="GO" id="GO:0003677">
    <property type="term" value="F:DNA binding"/>
    <property type="evidence" value="ECO:0007669"/>
    <property type="project" value="InterPro"/>
</dbReference>
<evidence type="ECO:0000256" key="4">
    <source>
        <dbReference type="ARBA" id="ARBA00022840"/>
    </source>
</evidence>
<dbReference type="PANTHER" id="PTHR47961:SF6">
    <property type="entry name" value="DNA-DIRECTED DNA POLYMERASE"/>
    <property type="match status" value="1"/>
</dbReference>
<evidence type="ECO:0000313" key="8">
    <source>
        <dbReference type="Proteomes" id="UP000263690"/>
    </source>
</evidence>
<dbReference type="GO" id="GO:0005524">
    <property type="term" value="F:ATP binding"/>
    <property type="evidence" value="ECO:0007669"/>
    <property type="project" value="UniProtKB-KW"/>
</dbReference>
<keyword evidence="3 7" id="KW-0347">Helicase</keyword>
<keyword evidence="1" id="KW-0547">Nucleotide-binding</keyword>
<dbReference type="Pfam" id="PF04851">
    <property type="entry name" value="ResIII"/>
    <property type="match status" value="1"/>
</dbReference>
<evidence type="ECO:0000259" key="6">
    <source>
        <dbReference type="PROSITE" id="PS51194"/>
    </source>
</evidence>
<evidence type="ECO:0000256" key="2">
    <source>
        <dbReference type="ARBA" id="ARBA00022801"/>
    </source>
</evidence>
<accession>A0A346LU91</accession>
<protein>
    <submittedName>
        <fullName evidence="7">Putative superfamily 2 helicase</fullName>
    </submittedName>
</protein>
<name>A0A346LU91_SUFV1</name>